<reference evidence="7 8" key="2">
    <citation type="journal article" date="2002" name="Nature">
        <title>Complete genome sequence of the model actinomycete Streptomyces coelicolor A3(2).</title>
        <authorList>
            <person name="Bentley S.D."/>
            <person name="Chater K.F."/>
            <person name="Cerdeno-Tarraga A.M."/>
            <person name="Challis G.L."/>
            <person name="Thomson N.R."/>
            <person name="James K.D."/>
            <person name="Harris D.E."/>
            <person name="Quail M.A."/>
            <person name="Kieser H."/>
            <person name="Harper D."/>
            <person name="Bateman A."/>
            <person name="Brown S."/>
            <person name="Chandra G."/>
            <person name="Chen C.W."/>
            <person name="Collins M."/>
            <person name="Cronin A."/>
            <person name="Fraser A."/>
            <person name="Goble A."/>
            <person name="Hidalgo J."/>
            <person name="Hornsby T."/>
            <person name="Howarth S."/>
            <person name="Huang C.H."/>
            <person name="Kieser T."/>
            <person name="Larke L."/>
            <person name="Murphy L."/>
            <person name="Oliver K."/>
            <person name="O'Neil S."/>
            <person name="Rabbinowitsch E."/>
            <person name="Rajandream M.A."/>
            <person name="Rutherford K."/>
            <person name="Rutter S."/>
            <person name="Seeger K."/>
            <person name="Saunders D."/>
            <person name="Sharp S."/>
            <person name="Squares R."/>
            <person name="Squares S."/>
            <person name="Taylor K."/>
            <person name="Warren T."/>
            <person name="Wietzorrek A."/>
            <person name="Woodward J."/>
            <person name="Barrell B.G."/>
            <person name="Parkhill J."/>
            <person name="Hopwood D.A."/>
        </authorList>
    </citation>
    <scope>NUCLEOTIDE SEQUENCE [LARGE SCALE GENOMIC DNA]</scope>
    <source>
        <strain evidence="8">ATCC BAA-471 / A3(2) / M145</strain>
    </source>
</reference>
<dbReference type="InterPro" id="IPR012334">
    <property type="entry name" value="Pectin_lyas_fold"/>
</dbReference>
<feature type="signal peptide" evidence="5">
    <location>
        <begin position="1"/>
        <end position="26"/>
    </location>
</feature>
<dbReference type="InParanoid" id="Q9RKE0"/>
<dbReference type="PANTHER" id="PTHR40088">
    <property type="entry name" value="PECTATE LYASE (EUROFUNG)"/>
    <property type="match status" value="1"/>
</dbReference>
<dbReference type="InterPro" id="IPR007742">
    <property type="entry name" value="NosD_dom"/>
</dbReference>
<dbReference type="InterPro" id="IPR006633">
    <property type="entry name" value="Carb-bd_sugar_hydrolysis-dom"/>
</dbReference>
<sequence length="358" mass="37675">MRLIRYIASAAALLAVTGTSAPVASAAEPRGGHDIYVSPRGSDTNPGTRQAPFAGIQRALDVAGPRSTVHLAPGRYLQDFVSRSPGVTLTGPPSAVVQGSGEGRAVGEIQHDRVRLTGFTIDGLVGDATEKSDYRKKLLYVMGLTPGDGVDGLRITRMTFRNAGEECVRLRYLVTGAEVAHNRITGCGVWDFRFADGGKVGEGIYLGTAPEQQGLNGAPDDRPDVSRDNWIHHNRIDTQGNECVDIKENSTANLVERNDCTGQRDPNSAGLDARGSGNTFRANRSYDNVGAGIRVGGDTPADGTGNTIEDNVLLSNSAGGIKFEATPQGRVCGNTLAGNTGGDATGTYGNEYEPSRPC</sequence>
<dbReference type="PANTHER" id="PTHR40088:SF2">
    <property type="entry name" value="SECRETED SUGAR HYDROLASE"/>
    <property type="match status" value="1"/>
</dbReference>
<dbReference type="InterPro" id="IPR006626">
    <property type="entry name" value="PbH1"/>
</dbReference>
<dbReference type="Proteomes" id="UP000001973">
    <property type="component" value="Chromosome"/>
</dbReference>
<dbReference type="PaxDb" id="100226-SCO3498"/>
<dbReference type="InterPro" id="IPR011459">
    <property type="entry name" value="DUF1565"/>
</dbReference>
<accession>Q9RKE0</accession>
<dbReference type="GO" id="GO:0005576">
    <property type="term" value="C:extracellular region"/>
    <property type="evidence" value="ECO:0007669"/>
    <property type="project" value="UniProtKB-SubCell"/>
</dbReference>
<dbReference type="SMART" id="SM00710">
    <property type="entry name" value="PbH1"/>
    <property type="match status" value="6"/>
</dbReference>
<dbReference type="Gene3D" id="2.160.20.10">
    <property type="entry name" value="Single-stranded right-handed beta-helix, Pectin lyase-like"/>
    <property type="match status" value="1"/>
</dbReference>
<evidence type="ECO:0000313" key="8">
    <source>
        <dbReference type="Proteomes" id="UP000001973"/>
    </source>
</evidence>
<evidence type="ECO:0000256" key="5">
    <source>
        <dbReference type="SAM" id="SignalP"/>
    </source>
</evidence>
<evidence type="ECO:0000259" key="6">
    <source>
        <dbReference type="SMART" id="SM00722"/>
    </source>
</evidence>
<dbReference type="InterPro" id="IPR052052">
    <property type="entry name" value="Polysaccharide_Lyase_9"/>
</dbReference>
<dbReference type="Pfam" id="PF05048">
    <property type="entry name" value="NosD"/>
    <property type="match status" value="1"/>
</dbReference>
<dbReference type="SUPFAM" id="SSF51126">
    <property type="entry name" value="Pectin lyase-like"/>
    <property type="match status" value="1"/>
</dbReference>
<evidence type="ECO:0000256" key="1">
    <source>
        <dbReference type="ARBA" id="ARBA00004613"/>
    </source>
</evidence>
<keyword evidence="3 5" id="KW-0732">Signal</keyword>
<feature type="region of interest" description="Disordered" evidence="4">
    <location>
        <begin position="338"/>
        <end position="358"/>
    </location>
</feature>
<dbReference type="InterPro" id="IPR011050">
    <property type="entry name" value="Pectin_lyase_fold/virulence"/>
</dbReference>
<proteinExistence type="predicted"/>
<feature type="chain" id="PRO_5030176933" evidence="5">
    <location>
        <begin position="27"/>
        <end position="358"/>
    </location>
</feature>
<dbReference type="KEGG" id="sco:SCO3498"/>
<dbReference type="SMART" id="SM00722">
    <property type="entry name" value="CASH"/>
    <property type="match status" value="1"/>
</dbReference>
<feature type="region of interest" description="Disordered" evidence="4">
    <location>
        <begin position="22"/>
        <end position="48"/>
    </location>
</feature>
<dbReference type="EMBL" id="AL645882">
    <property type="protein sequence ID" value="CAB61822.1"/>
    <property type="molecule type" value="Genomic_DNA"/>
</dbReference>
<comment type="subcellular location">
    <subcellularLocation>
        <location evidence="1">Secreted</location>
    </subcellularLocation>
</comment>
<dbReference type="PhylomeDB" id="Q9RKE0"/>
<dbReference type="OrthoDB" id="9762467at2"/>
<protein>
    <submittedName>
        <fullName evidence="7">Secreted protein</fullName>
    </submittedName>
</protein>
<evidence type="ECO:0000256" key="2">
    <source>
        <dbReference type="ARBA" id="ARBA00022525"/>
    </source>
</evidence>
<dbReference type="Pfam" id="PF07602">
    <property type="entry name" value="DUF1565"/>
    <property type="match status" value="1"/>
</dbReference>
<evidence type="ECO:0000313" key="7">
    <source>
        <dbReference type="EMBL" id="CAB61822.1"/>
    </source>
</evidence>
<keyword evidence="2" id="KW-0964">Secreted</keyword>
<keyword evidence="8" id="KW-1185">Reference proteome</keyword>
<organism evidence="7 8">
    <name type="scientific">Streptomyces coelicolor (strain ATCC BAA-471 / A3(2) / M145)</name>
    <dbReference type="NCBI Taxonomy" id="100226"/>
    <lineage>
        <taxon>Bacteria</taxon>
        <taxon>Bacillati</taxon>
        <taxon>Actinomycetota</taxon>
        <taxon>Actinomycetes</taxon>
        <taxon>Kitasatosporales</taxon>
        <taxon>Streptomycetaceae</taxon>
        <taxon>Streptomyces</taxon>
        <taxon>Streptomyces albidoflavus group</taxon>
    </lineage>
</organism>
<dbReference type="PATRIC" id="fig|100226.15.peg.3556"/>
<name>Q9RKE0_STRCO</name>
<dbReference type="STRING" id="100226.gene:17761119"/>
<dbReference type="HOGENOM" id="CLU_046127_0_0_11"/>
<reference evidence="7 8" key="1">
    <citation type="journal article" date="1996" name="Mol. Microbiol.">
        <title>A set of ordered cosmids and a detailed genetic and physical map for the 8 Mb Streptomyces coelicolor A3(2) chromosome.</title>
        <authorList>
            <person name="Redenbach M."/>
            <person name="Kieser H.M."/>
            <person name="Denapaite D."/>
            <person name="Eichner A."/>
            <person name="Cullum J."/>
            <person name="Kinashi H."/>
            <person name="Hopwood D.A."/>
        </authorList>
    </citation>
    <scope>NUCLEOTIDE SEQUENCE [LARGE SCALE GENOMIC DNA]</scope>
    <source>
        <strain evidence="8">ATCC BAA-471 / A3(2) / M145</strain>
    </source>
</reference>
<gene>
    <name evidence="7" type="ordered locus">SCO3498</name>
    <name evidence="7" type="ORF">SCE65.34c</name>
</gene>
<evidence type="ECO:0000256" key="3">
    <source>
        <dbReference type="ARBA" id="ARBA00022729"/>
    </source>
</evidence>
<feature type="domain" description="Carbohydrate-binding/sugar hydrolysis" evidence="6">
    <location>
        <begin position="52"/>
        <end position="221"/>
    </location>
</feature>
<evidence type="ECO:0000256" key="4">
    <source>
        <dbReference type="SAM" id="MobiDB-lite"/>
    </source>
</evidence>
<feature type="region of interest" description="Disordered" evidence="4">
    <location>
        <begin position="259"/>
        <end position="279"/>
    </location>
</feature>
<dbReference type="AlphaFoldDB" id="Q9RKE0"/>
<dbReference type="eggNOG" id="COG3420">
    <property type="taxonomic scope" value="Bacteria"/>
</dbReference>
<dbReference type="EMBL" id="AL939116">
    <property type="protein sequence ID" value="CAB61822.1"/>
    <property type="molecule type" value="Genomic_DNA"/>
</dbReference>